<comment type="caution">
    <text evidence="2">The sequence shown here is derived from an EMBL/GenBank/DDBJ whole genome shotgun (WGS) entry which is preliminary data.</text>
</comment>
<name>A0AAW2WVL4_9LAMI</name>
<dbReference type="GO" id="GO:0003676">
    <property type="term" value="F:nucleic acid binding"/>
    <property type="evidence" value="ECO:0007669"/>
    <property type="project" value="InterPro"/>
</dbReference>
<protein>
    <submittedName>
        <fullName evidence="2">Ribonuclease H protein</fullName>
    </submittedName>
</protein>
<dbReference type="CDD" id="cd06222">
    <property type="entry name" value="RNase_H_like"/>
    <property type="match status" value="1"/>
</dbReference>
<dbReference type="Gene3D" id="3.30.420.10">
    <property type="entry name" value="Ribonuclease H-like superfamily/Ribonuclease H"/>
    <property type="match status" value="1"/>
</dbReference>
<dbReference type="GO" id="GO:0004523">
    <property type="term" value="F:RNA-DNA hybrid ribonuclease activity"/>
    <property type="evidence" value="ECO:0007669"/>
    <property type="project" value="InterPro"/>
</dbReference>
<evidence type="ECO:0000259" key="1">
    <source>
        <dbReference type="Pfam" id="PF13456"/>
    </source>
</evidence>
<dbReference type="EMBL" id="JACGWN010000007">
    <property type="protein sequence ID" value="KAL0444811.1"/>
    <property type="molecule type" value="Genomic_DNA"/>
</dbReference>
<dbReference type="InterPro" id="IPR053151">
    <property type="entry name" value="RNase_H-like"/>
</dbReference>
<dbReference type="InterPro" id="IPR002156">
    <property type="entry name" value="RNaseH_domain"/>
</dbReference>
<dbReference type="Pfam" id="PF13456">
    <property type="entry name" value="RVT_3"/>
    <property type="match status" value="1"/>
</dbReference>
<evidence type="ECO:0000313" key="2">
    <source>
        <dbReference type="EMBL" id="KAL0444811.1"/>
    </source>
</evidence>
<dbReference type="AlphaFoldDB" id="A0AAW2WVL4"/>
<feature type="domain" description="RNase H type-1" evidence="1">
    <location>
        <begin position="87"/>
        <end position="166"/>
    </location>
</feature>
<reference evidence="2" key="2">
    <citation type="journal article" date="2024" name="Plant">
        <title>Genomic evolution and insights into agronomic trait innovations of Sesamum species.</title>
        <authorList>
            <person name="Miao H."/>
            <person name="Wang L."/>
            <person name="Qu L."/>
            <person name="Liu H."/>
            <person name="Sun Y."/>
            <person name="Le M."/>
            <person name="Wang Q."/>
            <person name="Wei S."/>
            <person name="Zheng Y."/>
            <person name="Lin W."/>
            <person name="Duan Y."/>
            <person name="Cao H."/>
            <person name="Xiong S."/>
            <person name="Wang X."/>
            <person name="Wei L."/>
            <person name="Li C."/>
            <person name="Ma Q."/>
            <person name="Ju M."/>
            <person name="Zhao R."/>
            <person name="Li G."/>
            <person name="Mu C."/>
            <person name="Tian Q."/>
            <person name="Mei H."/>
            <person name="Zhang T."/>
            <person name="Gao T."/>
            <person name="Zhang H."/>
        </authorList>
    </citation>
    <scope>NUCLEOTIDE SEQUENCE</scope>
    <source>
        <strain evidence="2">KEN1</strain>
    </source>
</reference>
<sequence>MLILWHIWASRNDAKHRKKAFNAHVIILKTLNHLHTLSRSKLLRIEHFKGDFTAAKILHIPSPAKSRISSIISIHWAKPAPGWVKLNSDGASRVNPRVSKAKGIVRDHLGMVIFAFFEPFGHSTNMKADLQGLLKGLQLCFDRGLHTVWIELDAMQALNLISASPKAHGTSKLSSSKSGNICPLWKPSSNTFTWKEARLRIFCLLWMVI</sequence>
<organism evidence="2">
    <name type="scientific">Sesamum latifolium</name>
    <dbReference type="NCBI Taxonomy" id="2727402"/>
    <lineage>
        <taxon>Eukaryota</taxon>
        <taxon>Viridiplantae</taxon>
        <taxon>Streptophyta</taxon>
        <taxon>Embryophyta</taxon>
        <taxon>Tracheophyta</taxon>
        <taxon>Spermatophyta</taxon>
        <taxon>Magnoliopsida</taxon>
        <taxon>eudicotyledons</taxon>
        <taxon>Gunneridae</taxon>
        <taxon>Pentapetalae</taxon>
        <taxon>asterids</taxon>
        <taxon>lamiids</taxon>
        <taxon>Lamiales</taxon>
        <taxon>Pedaliaceae</taxon>
        <taxon>Sesamum</taxon>
    </lineage>
</organism>
<accession>A0AAW2WVL4</accession>
<dbReference type="SUPFAM" id="SSF53098">
    <property type="entry name" value="Ribonuclease H-like"/>
    <property type="match status" value="1"/>
</dbReference>
<dbReference type="PANTHER" id="PTHR47723:SF23">
    <property type="entry name" value="REVERSE TRANSCRIPTASE-LIKE PROTEIN"/>
    <property type="match status" value="1"/>
</dbReference>
<proteinExistence type="predicted"/>
<dbReference type="InterPro" id="IPR044730">
    <property type="entry name" value="RNase_H-like_dom_plant"/>
</dbReference>
<gene>
    <name evidence="2" type="ORF">Slati_2203800</name>
</gene>
<dbReference type="PANTHER" id="PTHR47723">
    <property type="entry name" value="OS05G0353850 PROTEIN"/>
    <property type="match status" value="1"/>
</dbReference>
<dbReference type="InterPro" id="IPR036397">
    <property type="entry name" value="RNaseH_sf"/>
</dbReference>
<dbReference type="InterPro" id="IPR012337">
    <property type="entry name" value="RNaseH-like_sf"/>
</dbReference>
<reference evidence="2" key="1">
    <citation type="submission" date="2020-06" db="EMBL/GenBank/DDBJ databases">
        <authorList>
            <person name="Li T."/>
            <person name="Hu X."/>
            <person name="Zhang T."/>
            <person name="Song X."/>
            <person name="Zhang H."/>
            <person name="Dai N."/>
            <person name="Sheng W."/>
            <person name="Hou X."/>
            <person name="Wei L."/>
        </authorList>
    </citation>
    <scope>NUCLEOTIDE SEQUENCE</scope>
    <source>
        <strain evidence="2">KEN1</strain>
        <tissue evidence="2">Leaf</tissue>
    </source>
</reference>